<dbReference type="NCBIfam" id="TIGR01130">
    <property type="entry name" value="ER_PDI_fam"/>
    <property type="match status" value="1"/>
</dbReference>
<dbReference type="CDD" id="cd02982">
    <property type="entry name" value="PDI_b'_family"/>
    <property type="match status" value="1"/>
</dbReference>
<dbReference type="PANTHER" id="PTHR18929">
    <property type="entry name" value="PROTEIN DISULFIDE ISOMERASE"/>
    <property type="match status" value="1"/>
</dbReference>
<evidence type="ECO:0000259" key="14">
    <source>
        <dbReference type="PROSITE" id="PS51352"/>
    </source>
</evidence>
<dbReference type="InterPro" id="IPR017937">
    <property type="entry name" value="Thioredoxin_CS"/>
</dbReference>
<dbReference type="GO" id="GO:0003756">
    <property type="term" value="F:protein disulfide isomerase activity"/>
    <property type="evidence" value="ECO:0007669"/>
    <property type="project" value="UniProtKB-EC"/>
</dbReference>
<keyword evidence="5 13" id="KW-0732">Signal</keyword>
<dbReference type="CDD" id="cd02981">
    <property type="entry name" value="PDI_b_family"/>
    <property type="match status" value="1"/>
</dbReference>
<feature type="signal peptide" evidence="13">
    <location>
        <begin position="1"/>
        <end position="17"/>
    </location>
</feature>
<dbReference type="PANTHER" id="PTHR18929:SF240">
    <property type="entry name" value="PROTEIN DISULFIDE-ISOMERASE"/>
    <property type="match status" value="1"/>
</dbReference>
<reference evidence="15" key="1">
    <citation type="journal article" date="2004" name="J. Eukaryot. Microbiol.">
        <title>Plastid-targeting peptides from the chlorarachniophyte Bigelowiella natans.</title>
        <authorList>
            <person name="Rogers M.B."/>
            <person name="Archibald J.M."/>
            <person name="Field M.A."/>
            <person name="Li C."/>
            <person name="Striepen B."/>
            <person name="Keeling P.J."/>
        </authorList>
    </citation>
    <scope>NUCLEOTIDE SEQUENCE</scope>
</reference>
<evidence type="ECO:0000256" key="13">
    <source>
        <dbReference type="RuleBase" id="RU361130"/>
    </source>
</evidence>
<accession>Q5YER4</accession>
<evidence type="ECO:0000313" key="15">
    <source>
        <dbReference type="EMBL" id="AAT09099.1"/>
    </source>
</evidence>
<sequence>MRSSPLLLLASLPFLFASEVKVLTTKNFDETIKDNQNVLVEFYAPWCGHCKRLAPEYDAASLKLKDEDVVLGKVDATEEAELAQKYEVRGYPTLIWFKGGKSKEYDGGRTSDTIVSWVMKKIGPVLTEVNSVEEIEEFKKKSDAVVVAYVTGDDVAVLKEAAEDLDNPVAIITKEADAKEAGVEGIVVFKTFDEGKVAYSGDMKAADITKFVNGESIPLVMTWKDNQEMMGKIEAPLFFSGHDGSDVEKLHESIKEAAKPYKGEFLFYSVDTKAEANSRLLEFFGLETGKTVIFSQSDRKKYFHDDVSTLSTFLKGFKDGTLTPTYKSEEIPEDNTAPVTILVGKNFDAIVKDSKKDVLVEFYAPWCGHCKKLAPTYDKLGAHYKDDANIVIAKMDSTANEVAEPEVRGFPTLYFFPADNKAGVKYEQGRELEDFISYIDENRKSSKAEVAEGHDEL</sequence>
<dbReference type="HOGENOM" id="CLU_025879_1_0_1"/>
<keyword evidence="6" id="KW-0677">Repeat</keyword>
<name>Q5YER4_BIGNA</name>
<dbReference type="FunFam" id="3.40.30.10:FF:000027">
    <property type="entry name" value="protein disulfide-isomerase A2"/>
    <property type="match status" value="1"/>
</dbReference>
<keyword evidence="8 11" id="KW-1015">Disulfide bond</keyword>
<evidence type="ECO:0000256" key="3">
    <source>
        <dbReference type="ARBA" id="ARBA00006347"/>
    </source>
</evidence>
<dbReference type="OMA" id="QLANKFE"/>
<dbReference type="FunFam" id="3.40.30.10:FF:000023">
    <property type="entry name" value="Protein disulfide-isomerase"/>
    <property type="match status" value="1"/>
</dbReference>
<dbReference type="SUPFAM" id="SSF52833">
    <property type="entry name" value="Thioredoxin-like"/>
    <property type="match status" value="4"/>
</dbReference>
<evidence type="ECO:0000256" key="8">
    <source>
        <dbReference type="ARBA" id="ARBA00023157"/>
    </source>
</evidence>
<dbReference type="GO" id="GO:0005788">
    <property type="term" value="C:endoplasmic reticulum lumen"/>
    <property type="evidence" value="ECO:0007669"/>
    <property type="project" value="UniProtKB-SubCell"/>
</dbReference>
<evidence type="ECO:0000256" key="1">
    <source>
        <dbReference type="ARBA" id="ARBA00001182"/>
    </source>
</evidence>
<feature type="chain" id="PRO_5030000390" description="Protein disulfide-isomerase" evidence="13">
    <location>
        <begin position="18"/>
        <end position="457"/>
    </location>
</feature>
<comment type="subcellular location">
    <subcellularLocation>
        <location evidence="2">Endoplasmic reticulum lumen</location>
    </subcellularLocation>
</comment>
<dbReference type="Pfam" id="PF00085">
    <property type="entry name" value="Thioredoxin"/>
    <property type="match status" value="2"/>
</dbReference>
<dbReference type="InterPro" id="IPR036249">
    <property type="entry name" value="Thioredoxin-like_sf"/>
</dbReference>
<comment type="catalytic activity">
    <reaction evidence="1 13">
        <text>Catalyzes the rearrangement of -S-S- bonds in proteins.</text>
        <dbReference type="EC" id="5.3.4.1"/>
    </reaction>
</comment>
<dbReference type="AlphaFoldDB" id="Q5YER4"/>
<keyword evidence="7" id="KW-0256">Endoplasmic reticulum</keyword>
<comment type="similarity">
    <text evidence="3 12">Belongs to the protein disulfide isomerase family.</text>
</comment>
<dbReference type="InterPro" id="IPR005788">
    <property type="entry name" value="PDI_thioredoxin-like_dom"/>
</dbReference>
<evidence type="ECO:0000256" key="2">
    <source>
        <dbReference type="ARBA" id="ARBA00004319"/>
    </source>
</evidence>
<dbReference type="GO" id="GO:0034976">
    <property type="term" value="P:response to endoplasmic reticulum stress"/>
    <property type="evidence" value="ECO:0007669"/>
    <property type="project" value="TreeGrafter"/>
</dbReference>
<protein>
    <recommendedName>
        <fullName evidence="4 13">Protein disulfide-isomerase</fullName>
        <ecNumber evidence="4 13">5.3.4.1</ecNumber>
    </recommendedName>
</protein>
<feature type="disulfide bond" description="Redox-active" evidence="11">
    <location>
        <begin position="47"/>
        <end position="50"/>
    </location>
</feature>
<dbReference type="EMBL" id="AY543007">
    <property type="protein sequence ID" value="AAT09099.1"/>
    <property type="molecule type" value="mRNA"/>
</dbReference>
<keyword evidence="10 11" id="KW-0676">Redox-active center</keyword>
<dbReference type="Pfam" id="PF13848">
    <property type="entry name" value="Thioredoxin_6"/>
    <property type="match status" value="1"/>
</dbReference>
<dbReference type="EC" id="5.3.4.1" evidence="4 13"/>
<evidence type="ECO:0000256" key="5">
    <source>
        <dbReference type="ARBA" id="ARBA00022729"/>
    </source>
</evidence>
<evidence type="ECO:0000256" key="7">
    <source>
        <dbReference type="ARBA" id="ARBA00022824"/>
    </source>
</evidence>
<evidence type="ECO:0000256" key="11">
    <source>
        <dbReference type="PIRSR" id="PIRSR605792-51"/>
    </source>
</evidence>
<proteinExistence type="evidence at transcript level"/>
<evidence type="ECO:0000256" key="10">
    <source>
        <dbReference type="ARBA" id="ARBA00023284"/>
    </source>
</evidence>
<dbReference type="CDD" id="cd02995">
    <property type="entry name" value="PDI_a_PDI_a'_C"/>
    <property type="match status" value="1"/>
</dbReference>
<feature type="disulfide bond" description="Redox-active" evidence="11">
    <location>
        <begin position="367"/>
        <end position="370"/>
    </location>
</feature>
<evidence type="ECO:0000256" key="4">
    <source>
        <dbReference type="ARBA" id="ARBA00012723"/>
    </source>
</evidence>
<dbReference type="NCBIfam" id="TIGR01126">
    <property type="entry name" value="pdi_dom"/>
    <property type="match status" value="2"/>
</dbReference>
<evidence type="ECO:0000256" key="6">
    <source>
        <dbReference type="ARBA" id="ARBA00022737"/>
    </source>
</evidence>
<keyword evidence="9 13" id="KW-0413">Isomerase</keyword>
<dbReference type="Gene3D" id="3.40.30.10">
    <property type="entry name" value="Glutaredoxin"/>
    <property type="match status" value="4"/>
</dbReference>
<dbReference type="InterPro" id="IPR005792">
    <property type="entry name" value="Prot_disulphide_isomerase"/>
</dbReference>
<dbReference type="PROSITE" id="PS00194">
    <property type="entry name" value="THIOREDOXIN_1"/>
    <property type="match status" value="2"/>
</dbReference>
<dbReference type="CDD" id="cd02961">
    <property type="entry name" value="PDI_a_family"/>
    <property type="match status" value="1"/>
</dbReference>
<evidence type="ECO:0000256" key="12">
    <source>
        <dbReference type="RuleBase" id="RU004208"/>
    </source>
</evidence>
<dbReference type="InterPro" id="IPR013766">
    <property type="entry name" value="Thioredoxin_domain"/>
</dbReference>
<evidence type="ECO:0000256" key="9">
    <source>
        <dbReference type="ARBA" id="ARBA00023235"/>
    </source>
</evidence>
<organism evidence="15">
    <name type="scientific">Bigelowiella natans</name>
    <name type="common">Pedinomonas minutissima</name>
    <name type="synonym">Chlorarachnion sp. (strain CCMP621)</name>
    <dbReference type="NCBI Taxonomy" id="227086"/>
    <lineage>
        <taxon>Eukaryota</taxon>
        <taxon>Sar</taxon>
        <taxon>Rhizaria</taxon>
        <taxon>Cercozoa</taxon>
        <taxon>Chlorarachniophyceae</taxon>
        <taxon>Bigelowiella</taxon>
    </lineage>
</organism>
<dbReference type="GO" id="GO:0006457">
    <property type="term" value="P:protein folding"/>
    <property type="evidence" value="ECO:0007669"/>
    <property type="project" value="TreeGrafter"/>
</dbReference>
<feature type="domain" description="Thioredoxin" evidence="14">
    <location>
        <begin position="317"/>
        <end position="444"/>
    </location>
</feature>
<dbReference type="PROSITE" id="PS51352">
    <property type="entry name" value="THIOREDOXIN_2"/>
    <property type="match status" value="2"/>
</dbReference>
<feature type="domain" description="Thioredoxin" evidence="14">
    <location>
        <begin position="1"/>
        <end position="123"/>
    </location>
</feature>
<dbReference type="PRINTS" id="PR00421">
    <property type="entry name" value="THIOREDOXIN"/>
</dbReference>